<reference evidence="14 15" key="1">
    <citation type="submission" date="2017-07" db="EMBL/GenBank/DDBJ databases">
        <title>Complete genome sequence of Oryzomicrobium terrae TPP412.</title>
        <authorList>
            <person name="Chiu L.-W."/>
            <person name="Lo K.-J."/>
            <person name="Tsai Y.-M."/>
            <person name="Lin S.-S."/>
            <person name="Kuo C.-H."/>
            <person name="Liu C.-T."/>
        </authorList>
    </citation>
    <scope>NUCLEOTIDE SEQUENCE [LARGE SCALE GENOMIC DNA]</scope>
    <source>
        <strain evidence="14 15">TPP412</strain>
    </source>
</reference>
<keyword evidence="15" id="KW-1185">Reference proteome</keyword>
<dbReference type="GO" id="GO:0000155">
    <property type="term" value="F:phosphorelay sensor kinase activity"/>
    <property type="evidence" value="ECO:0007669"/>
    <property type="project" value="InterPro"/>
</dbReference>
<proteinExistence type="predicted"/>
<dbReference type="SMART" id="SM00388">
    <property type="entry name" value="HisKA"/>
    <property type="match status" value="1"/>
</dbReference>
<keyword evidence="5" id="KW-0808">Transferase</keyword>
<dbReference type="Gene3D" id="3.30.565.10">
    <property type="entry name" value="Histidine kinase-like ATPase, C-terminal domain"/>
    <property type="match status" value="1"/>
</dbReference>
<comment type="catalytic activity">
    <reaction evidence="1">
        <text>ATP + protein L-histidine = ADP + protein N-phospho-L-histidine.</text>
        <dbReference type="EC" id="2.7.13.3"/>
    </reaction>
</comment>
<accession>A0A5C1E5W0</accession>
<gene>
    <name evidence="14" type="primary">tctE</name>
    <name evidence="14" type="ORF">OTERR_07770</name>
</gene>
<sequence>MKRPASLRGLLLRWLLPATVLFSGAAALTAYGIAFTSASHAYDRALLDTALALSEQVRVFEGQPYVTLTRQAQQILLTDRYDRVFYEVVGPGGEFVSGHRGLPRPTDPMVEDDRVYYDGWYGGEQVRVAALALTKDGIPVLVLAAETDTKRGSLAREILLGMLLPVGALLLMTLGFVWYGIRAGLRPLEALREELAQRSHHDLRPVETPVPVELQPVINEVNQLLARLDLSLASQRSFVSDAAHQLRTPIAALQAQVELALDEGNPETRRRQLDQIRVATARLSHLAHQLLALARAEPGGLSTSEPLSLPDIAHQCAEIWLPAALKKGIDLGFELEPATVQGSPLLLQELLGNLVDNAIRYTPGGGTVTVRCGVIDGQAFLGVDDDGPGVAPADREAVFNRFHRVAGSPGDGCGLGLAIVREIARQHGGDVRLGDAPGGGARFTVVLPLAPSTALPRETPRP</sequence>
<dbReference type="InterPro" id="IPR050428">
    <property type="entry name" value="TCS_sensor_his_kinase"/>
</dbReference>
<dbReference type="PANTHER" id="PTHR45436:SF1">
    <property type="entry name" value="SENSOR PROTEIN QSEC"/>
    <property type="match status" value="1"/>
</dbReference>
<evidence type="ECO:0000256" key="4">
    <source>
        <dbReference type="ARBA" id="ARBA00022553"/>
    </source>
</evidence>
<evidence type="ECO:0000313" key="14">
    <source>
        <dbReference type="EMBL" id="QEL64253.1"/>
    </source>
</evidence>
<dbReference type="InterPro" id="IPR003594">
    <property type="entry name" value="HATPase_dom"/>
</dbReference>
<keyword evidence="4" id="KW-0597">Phosphoprotein</keyword>
<dbReference type="AlphaFoldDB" id="A0A5C1E5W0"/>
<keyword evidence="7 14" id="KW-0418">Kinase</keyword>
<evidence type="ECO:0000256" key="1">
    <source>
        <dbReference type="ARBA" id="ARBA00000085"/>
    </source>
</evidence>
<comment type="subcellular location">
    <subcellularLocation>
        <location evidence="2">Membrane</location>
    </subcellularLocation>
</comment>
<feature type="domain" description="Histidine kinase" evidence="12">
    <location>
        <begin position="241"/>
        <end position="451"/>
    </location>
</feature>
<dbReference type="Pfam" id="PF00512">
    <property type="entry name" value="HisKA"/>
    <property type="match status" value="1"/>
</dbReference>
<evidence type="ECO:0000256" key="8">
    <source>
        <dbReference type="ARBA" id="ARBA00022989"/>
    </source>
</evidence>
<keyword evidence="6 11" id="KW-0812">Transmembrane</keyword>
<keyword evidence="9" id="KW-0902">Two-component regulatory system</keyword>
<dbReference type="InterPro" id="IPR036890">
    <property type="entry name" value="HATPase_C_sf"/>
</dbReference>
<dbReference type="PANTHER" id="PTHR45436">
    <property type="entry name" value="SENSOR HISTIDINE KINASE YKOH"/>
    <property type="match status" value="1"/>
</dbReference>
<organism evidence="14 15">
    <name type="scientific">Oryzomicrobium terrae</name>
    <dbReference type="NCBI Taxonomy" id="1735038"/>
    <lineage>
        <taxon>Bacteria</taxon>
        <taxon>Pseudomonadati</taxon>
        <taxon>Pseudomonadota</taxon>
        <taxon>Betaproteobacteria</taxon>
        <taxon>Rhodocyclales</taxon>
        <taxon>Rhodocyclaceae</taxon>
        <taxon>Oryzomicrobium</taxon>
    </lineage>
</organism>
<dbReference type="SUPFAM" id="SSF47384">
    <property type="entry name" value="Homodimeric domain of signal transducing histidine kinase"/>
    <property type="match status" value="1"/>
</dbReference>
<dbReference type="PROSITE" id="PS50885">
    <property type="entry name" value="HAMP"/>
    <property type="match status" value="1"/>
</dbReference>
<evidence type="ECO:0000256" key="3">
    <source>
        <dbReference type="ARBA" id="ARBA00012438"/>
    </source>
</evidence>
<dbReference type="InterPro" id="IPR003661">
    <property type="entry name" value="HisK_dim/P_dom"/>
</dbReference>
<dbReference type="Gene3D" id="1.10.287.130">
    <property type="match status" value="1"/>
</dbReference>
<evidence type="ECO:0000256" key="10">
    <source>
        <dbReference type="ARBA" id="ARBA00023136"/>
    </source>
</evidence>
<evidence type="ECO:0000256" key="11">
    <source>
        <dbReference type="SAM" id="Phobius"/>
    </source>
</evidence>
<dbReference type="InterPro" id="IPR003660">
    <property type="entry name" value="HAMP_dom"/>
</dbReference>
<evidence type="ECO:0000259" key="12">
    <source>
        <dbReference type="PROSITE" id="PS50109"/>
    </source>
</evidence>
<dbReference type="GO" id="GO:0005886">
    <property type="term" value="C:plasma membrane"/>
    <property type="evidence" value="ECO:0007669"/>
    <property type="project" value="TreeGrafter"/>
</dbReference>
<name>A0A5C1E5W0_9RHOO</name>
<dbReference type="EC" id="2.7.13.3" evidence="3"/>
<dbReference type="KEGG" id="otr:OTERR_07770"/>
<dbReference type="Pfam" id="PF02518">
    <property type="entry name" value="HATPase_c"/>
    <property type="match status" value="1"/>
</dbReference>
<keyword evidence="8 11" id="KW-1133">Transmembrane helix</keyword>
<evidence type="ECO:0000256" key="6">
    <source>
        <dbReference type="ARBA" id="ARBA00022692"/>
    </source>
</evidence>
<evidence type="ECO:0000256" key="9">
    <source>
        <dbReference type="ARBA" id="ARBA00023012"/>
    </source>
</evidence>
<keyword evidence="10 11" id="KW-0472">Membrane</keyword>
<protein>
    <recommendedName>
        <fullName evidence="3">histidine kinase</fullName>
        <ecNumber evidence="3">2.7.13.3</ecNumber>
    </recommendedName>
</protein>
<dbReference type="CDD" id="cd00082">
    <property type="entry name" value="HisKA"/>
    <property type="match status" value="1"/>
</dbReference>
<dbReference type="Pfam" id="PF08521">
    <property type="entry name" value="2CSK_N"/>
    <property type="match status" value="1"/>
</dbReference>
<dbReference type="InterPro" id="IPR004358">
    <property type="entry name" value="Sig_transdc_His_kin-like_C"/>
</dbReference>
<dbReference type="Proteomes" id="UP000323671">
    <property type="component" value="Chromosome"/>
</dbReference>
<dbReference type="InterPro" id="IPR005467">
    <property type="entry name" value="His_kinase_dom"/>
</dbReference>
<evidence type="ECO:0000256" key="5">
    <source>
        <dbReference type="ARBA" id="ARBA00022679"/>
    </source>
</evidence>
<dbReference type="InterPro" id="IPR013727">
    <property type="entry name" value="2CSK_N"/>
</dbReference>
<evidence type="ECO:0000313" key="15">
    <source>
        <dbReference type="Proteomes" id="UP000323671"/>
    </source>
</evidence>
<evidence type="ECO:0000259" key="13">
    <source>
        <dbReference type="PROSITE" id="PS50885"/>
    </source>
</evidence>
<dbReference type="RefSeq" id="WP_082397195.1">
    <property type="nucleotide sequence ID" value="NZ_CP022579.1"/>
</dbReference>
<dbReference type="PROSITE" id="PS50109">
    <property type="entry name" value="HIS_KIN"/>
    <property type="match status" value="1"/>
</dbReference>
<dbReference type="EMBL" id="CP022579">
    <property type="protein sequence ID" value="QEL64253.1"/>
    <property type="molecule type" value="Genomic_DNA"/>
</dbReference>
<feature type="domain" description="HAMP" evidence="13">
    <location>
        <begin position="182"/>
        <end position="233"/>
    </location>
</feature>
<dbReference type="InterPro" id="IPR036097">
    <property type="entry name" value="HisK_dim/P_sf"/>
</dbReference>
<dbReference type="SMART" id="SM00387">
    <property type="entry name" value="HATPase_c"/>
    <property type="match status" value="1"/>
</dbReference>
<dbReference type="CDD" id="cd00075">
    <property type="entry name" value="HATPase"/>
    <property type="match status" value="1"/>
</dbReference>
<feature type="transmembrane region" description="Helical" evidence="11">
    <location>
        <begin position="158"/>
        <end position="181"/>
    </location>
</feature>
<dbReference type="PRINTS" id="PR00344">
    <property type="entry name" value="BCTRLSENSOR"/>
</dbReference>
<dbReference type="SUPFAM" id="SSF55874">
    <property type="entry name" value="ATPase domain of HSP90 chaperone/DNA topoisomerase II/histidine kinase"/>
    <property type="match status" value="1"/>
</dbReference>
<evidence type="ECO:0000256" key="2">
    <source>
        <dbReference type="ARBA" id="ARBA00004370"/>
    </source>
</evidence>
<evidence type="ECO:0000256" key="7">
    <source>
        <dbReference type="ARBA" id="ARBA00022777"/>
    </source>
</evidence>